<dbReference type="SUPFAM" id="SSF50998">
    <property type="entry name" value="Quinoprotein alcohol dehydrogenase-like"/>
    <property type="match status" value="1"/>
</dbReference>
<keyword evidence="2" id="KW-0472">Membrane</keyword>
<dbReference type="InterPro" id="IPR018391">
    <property type="entry name" value="PQQ_b-propeller_rpt"/>
</dbReference>
<accession>A0A3B1AMH5</accession>
<evidence type="ECO:0000256" key="2">
    <source>
        <dbReference type="ARBA" id="ARBA00023136"/>
    </source>
</evidence>
<dbReference type="InterPro" id="IPR017687">
    <property type="entry name" value="BamB"/>
</dbReference>
<dbReference type="AlphaFoldDB" id="A0A3B1AMH5"/>
<evidence type="ECO:0000313" key="5">
    <source>
        <dbReference type="EMBL" id="VAW99499.1"/>
    </source>
</evidence>
<sequence>MMLLHMKKIGLMPVALISSLLLVACGSSPKDYSDATPLNAINTSVSVKALWAKPTGDVPEYAHAQLPVVIDMGVEASKDKKIYVASRRGEVAAHATKNGDVLWQISMNEALTGGPGVGAGLLFVGTREAELVALDKNNGAERWRQRISSEMLATPVVAGEFLVVQTIDGRISVHKTTTGKKLWSYERSIPKLTLRGTSVPLVVNEAVLAGFSDGRLLSLSLATGELLWETTIAVPHGRTDLERLVDIDGLFRAADGVVYVSSYQGRVVAVSIKDGNVLWARDMSSYTGLTVSEEQIFITDATSRVWALDGRTGATLWRQDSLLGRELSVPVVQGNTVVVADYDGFVHWLSRDDGGFVARKSLDKVWSTLRYVWDSDEPAEKVYRSVSVSPLVDAGTLYVRDNTGALAAFALLKQATPKQAAIK</sequence>
<proteinExistence type="inferred from homology"/>
<dbReference type="SMART" id="SM00564">
    <property type="entry name" value="PQQ"/>
    <property type="match status" value="7"/>
</dbReference>
<feature type="domain" description="Pyrrolo-quinoline quinone repeat" evidence="4">
    <location>
        <begin position="88"/>
        <end position="319"/>
    </location>
</feature>
<name>A0A3B1AMH5_9ZZZZ</name>
<dbReference type="EMBL" id="UOFV01000179">
    <property type="protein sequence ID" value="VAW99499.1"/>
    <property type="molecule type" value="Genomic_DNA"/>
</dbReference>
<reference evidence="5" key="1">
    <citation type="submission" date="2018-06" db="EMBL/GenBank/DDBJ databases">
        <authorList>
            <person name="Zhirakovskaya E."/>
        </authorList>
    </citation>
    <scope>NUCLEOTIDE SEQUENCE</scope>
</reference>
<dbReference type="InterPro" id="IPR015943">
    <property type="entry name" value="WD40/YVTN_repeat-like_dom_sf"/>
</dbReference>
<dbReference type="HAMAP" id="MF_00923">
    <property type="entry name" value="OM_assembly_BamB"/>
    <property type="match status" value="1"/>
</dbReference>
<keyword evidence="3" id="KW-0998">Cell outer membrane</keyword>
<gene>
    <name evidence="5" type="ORF">MNBD_GAMMA19-689</name>
</gene>
<evidence type="ECO:0000256" key="3">
    <source>
        <dbReference type="ARBA" id="ARBA00023237"/>
    </source>
</evidence>
<dbReference type="PANTHER" id="PTHR34512">
    <property type="entry name" value="CELL SURFACE PROTEIN"/>
    <property type="match status" value="1"/>
</dbReference>
<dbReference type="PROSITE" id="PS51257">
    <property type="entry name" value="PROKAR_LIPOPROTEIN"/>
    <property type="match status" value="1"/>
</dbReference>
<dbReference type="PANTHER" id="PTHR34512:SF30">
    <property type="entry name" value="OUTER MEMBRANE PROTEIN ASSEMBLY FACTOR BAMB"/>
    <property type="match status" value="1"/>
</dbReference>
<dbReference type="InterPro" id="IPR002372">
    <property type="entry name" value="PQQ_rpt_dom"/>
</dbReference>
<dbReference type="Pfam" id="PF13360">
    <property type="entry name" value="PQQ_2"/>
    <property type="match status" value="1"/>
</dbReference>
<keyword evidence="5" id="KW-0449">Lipoprotein</keyword>
<protein>
    <submittedName>
        <fullName evidence="5">Outer membrane protein YfgL, lipoprotein component of the protein assembly complex (Forms a complex with YaeT, YfiO, and NlpB)</fullName>
    </submittedName>
</protein>
<dbReference type="Gene3D" id="2.130.10.10">
    <property type="entry name" value="YVTN repeat-like/Quinoprotein amine dehydrogenase"/>
    <property type="match status" value="1"/>
</dbReference>
<dbReference type="InterPro" id="IPR011047">
    <property type="entry name" value="Quinoprotein_ADH-like_sf"/>
</dbReference>
<evidence type="ECO:0000259" key="4">
    <source>
        <dbReference type="Pfam" id="PF13360"/>
    </source>
</evidence>
<dbReference type="NCBIfam" id="TIGR03300">
    <property type="entry name" value="assembly_YfgL"/>
    <property type="match status" value="1"/>
</dbReference>
<evidence type="ECO:0000256" key="1">
    <source>
        <dbReference type="ARBA" id="ARBA00022729"/>
    </source>
</evidence>
<keyword evidence="1" id="KW-0732">Signal</keyword>
<organism evidence="5">
    <name type="scientific">hydrothermal vent metagenome</name>
    <dbReference type="NCBI Taxonomy" id="652676"/>
    <lineage>
        <taxon>unclassified sequences</taxon>
        <taxon>metagenomes</taxon>
        <taxon>ecological metagenomes</taxon>
    </lineage>
</organism>